<dbReference type="GO" id="GO:0008270">
    <property type="term" value="F:zinc ion binding"/>
    <property type="evidence" value="ECO:0007669"/>
    <property type="project" value="UniProtKB-KW"/>
</dbReference>
<evidence type="ECO:0000256" key="6">
    <source>
        <dbReference type="ARBA" id="ARBA00022771"/>
    </source>
</evidence>
<keyword evidence="8" id="KW-0265">Erythrocyte maturation</keyword>
<evidence type="ECO:0000259" key="12">
    <source>
        <dbReference type="PROSITE" id="PS51867"/>
    </source>
</evidence>
<keyword evidence="5" id="KW-0479">Metal-binding</keyword>
<protein>
    <recommendedName>
        <fullName evidence="3">E3 ubiquitin-protein transferase MAEA</fullName>
    </recommendedName>
    <alternativeName>
        <fullName evidence="9">Macrophage erythroblast attacher</fullName>
    </alternativeName>
</protein>
<gene>
    <name evidence="13" type="primary">RvY_04695-1</name>
    <name evidence="13" type="synonym">RvY_04695.1</name>
    <name evidence="13" type="ORF">RvY_04695</name>
</gene>
<dbReference type="SMART" id="SM00757">
    <property type="entry name" value="CRA"/>
    <property type="match status" value="1"/>
</dbReference>
<dbReference type="InterPro" id="IPR045098">
    <property type="entry name" value="Fyv10_fam"/>
</dbReference>
<dbReference type="PANTHER" id="PTHR12170:SF2">
    <property type="entry name" value="E3 UBIQUITIN-PROTEIN TRANSFERASE MAEA"/>
    <property type="match status" value="1"/>
</dbReference>
<feature type="zinc finger region" description="RING-Gid-type" evidence="10">
    <location>
        <begin position="361"/>
        <end position="430"/>
    </location>
</feature>
<evidence type="ECO:0000256" key="3">
    <source>
        <dbReference type="ARBA" id="ARBA00014384"/>
    </source>
</evidence>
<dbReference type="SMART" id="SM00667">
    <property type="entry name" value="LisH"/>
    <property type="match status" value="1"/>
</dbReference>
<keyword evidence="14" id="KW-1185">Reference proteome</keyword>
<keyword evidence="4" id="KW-0963">Cytoplasm</keyword>
<dbReference type="Proteomes" id="UP000186922">
    <property type="component" value="Unassembled WGS sequence"/>
</dbReference>
<dbReference type="PROSITE" id="PS51867">
    <property type="entry name" value="ZF_RING_GID"/>
    <property type="match status" value="1"/>
</dbReference>
<keyword evidence="7" id="KW-0862">Zinc</keyword>
<evidence type="ECO:0000256" key="4">
    <source>
        <dbReference type="ARBA" id="ARBA00022490"/>
    </source>
</evidence>
<evidence type="ECO:0000259" key="11">
    <source>
        <dbReference type="PROSITE" id="PS50897"/>
    </source>
</evidence>
<evidence type="ECO:0000256" key="7">
    <source>
        <dbReference type="ARBA" id="ARBA00022833"/>
    </source>
</evidence>
<evidence type="ECO:0000313" key="13">
    <source>
        <dbReference type="EMBL" id="GAU92642.1"/>
    </source>
</evidence>
<evidence type="ECO:0000256" key="9">
    <source>
        <dbReference type="ARBA" id="ARBA00029678"/>
    </source>
</evidence>
<dbReference type="Pfam" id="PF10607">
    <property type="entry name" value="CTLH"/>
    <property type="match status" value="1"/>
</dbReference>
<evidence type="ECO:0000256" key="2">
    <source>
        <dbReference type="ARBA" id="ARBA00004496"/>
    </source>
</evidence>
<dbReference type="InterPro" id="IPR013144">
    <property type="entry name" value="CRA_dom"/>
</dbReference>
<dbReference type="PROSITE" id="PS50897">
    <property type="entry name" value="CTLH"/>
    <property type="match status" value="1"/>
</dbReference>
<dbReference type="SUPFAM" id="SSF57850">
    <property type="entry name" value="RING/U-box"/>
    <property type="match status" value="1"/>
</dbReference>
<dbReference type="CDD" id="cd16659">
    <property type="entry name" value="RING-Ubox_Emp"/>
    <property type="match status" value="1"/>
</dbReference>
<comment type="caution">
    <text evidence="13">The sequence shown here is derived from an EMBL/GenBank/DDBJ whole genome shotgun (WGS) entry which is preliminary data.</text>
</comment>
<feature type="domain" description="RING-Gid-type" evidence="12">
    <location>
        <begin position="361"/>
        <end position="430"/>
    </location>
</feature>
<sequence length="445" mass="50843">MIRDHLLLLLSGSVSPLDYTPNVNQPRFIIMLQSPKTTPKSKDAPQSIAALVNDLTALEHPTLKVPYEVFNKKYRHSQKVIDKEQHAVNSAVDEMEKQLMASATSIPVMVNLLDNMMERLRALKRKTSDSIDEDCAAVRACKTRIAHLHTFTSDTPSFEKRRLDRLMVEHCFRCGYYDSASLLARKTGVEELANLDIFMAAQEIEASLMRKETDQALAWCNENKSRLKKHNSFLEFYLRQQEVIELIKKGRKSCMDAILHARRHFSSFDDVRQYERDIQKTMTLLAVLNKPGDIENPYLDLLSEARWTWLIEEFRRESVKMYQFSPDSAFSVALQAGLSALKTQNCVSKNPEDGLQRNKDCPVCQECLSALADPLPFAHCSQSRLVCYITGEPLDESNRPMMLPNGYVYGEKALHLMASEDHGIVTCPRTKEVFKISEAQRVFVM</sequence>
<dbReference type="STRING" id="947166.A0A1D1UY55"/>
<dbReference type="SMART" id="SM00668">
    <property type="entry name" value="CTLH"/>
    <property type="match status" value="1"/>
</dbReference>
<dbReference type="GO" id="GO:0043161">
    <property type="term" value="P:proteasome-mediated ubiquitin-dependent protein catabolic process"/>
    <property type="evidence" value="ECO:0007669"/>
    <property type="project" value="InterPro"/>
</dbReference>
<organism evidence="13 14">
    <name type="scientific">Ramazzottius varieornatus</name>
    <name type="common">Water bear</name>
    <name type="synonym">Tardigrade</name>
    <dbReference type="NCBI Taxonomy" id="947166"/>
    <lineage>
        <taxon>Eukaryota</taxon>
        <taxon>Metazoa</taxon>
        <taxon>Ecdysozoa</taxon>
        <taxon>Tardigrada</taxon>
        <taxon>Eutardigrada</taxon>
        <taxon>Parachela</taxon>
        <taxon>Hypsibioidea</taxon>
        <taxon>Ramazzottiidae</taxon>
        <taxon>Ramazzottius</taxon>
    </lineage>
</organism>
<dbReference type="OrthoDB" id="1933455at2759"/>
<dbReference type="GO" id="GO:0016363">
    <property type="term" value="C:nuclear matrix"/>
    <property type="evidence" value="ECO:0007669"/>
    <property type="project" value="UniProtKB-SubCell"/>
</dbReference>
<reference evidence="13 14" key="1">
    <citation type="journal article" date="2016" name="Nat. Commun.">
        <title>Extremotolerant tardigrade genome and improved radiotolerance of human cultured cells by tardigrade-unique protein.</title>
        <authorList>
            <person name="Hashimoto T."/>
            <person name="Horikawa D.D."/>
            <person name="Saito Y."/>
            <person name="Kuwahara H."/>
            <person name="Kozuka-Hata H."/>
            <person name="Shin-I T."/>
            <person name="Minakuchi Y."/>
            <person name="Ohishi K."/>
            <person name="Motoyama A."/>
            <person name="Aizu T."/>
            <person name="Enomoto A."/>
            <person name="Kondo K."/>
            <person name="Tanaka S."/>
            <person name="Hara Y."/>
            <person name="Koshikawa S."/>
            <person name="Sagara H."/>
            <person name="Miura T."/>
            <person name="Yokobori S."/>
            <person name="Miyagawa K."/>
            <person name="Suzuki Y."/>
            <person name="Kubo T."/>
            <person name="Oyama M."/>
            <person name="Kohara Y."/>
            <person name="Fujiyama A."/>
            <person name="Arakawa K."/>
            <person name="Katayama T."/>
            <person name="Toyoda A."/>
            <person name="Kunieda T."/>
        </authorList>
    </citation>
    <scope>NUCLEOTIDE SEQUENCE [LARGE SCALE GENOMIC DNA]</scope>
    <source>
        <strain evidence="13 14">YOKOZUNA-1</strain>
    </source>
</reference>
<evidence type="ECO:0000256" key="8">
    <source>
        <dbReference type="ARBA" id="ARBA00023057"/>
    </source>
</evidence>
<dbReference type="GO" id="GO:0005737">
    <property type="term" value="C:cytoplasm"/>
    <property type="evidence" value="ECO:0007669"/>
    <property type="project" value="UniProtKB-SubCell"/>
</dbReference>
<dbReference type="AlphaFoldDB" id="A0A1D1UY55"/>
<dbReference type="InterPro" id="IPR024964">
    <property type="entry name" value="CTLH/CRA"/>
</dbReference>
<dbReference type="GO" id="GO:0061630">
    <property type="term" value="F:ubiquitin protein ligase activity"/>
    <property type="evidence" value="ECO:0007669"/>
    <property type="project" value="InterPro"/>
</dbReference>
<dbReference type="PANTHER" id="PTHR12170">
    <property type="entry name" value="MACROPHAGE ERYTHROBLAST ATTACHER-RELATED"/>
    <property type="match status" value="1"/>
</dbReference>
<dbReference type="InterPro" id="IPR044063">
    <property type="entry name" value="ZF_RING_GID"/>
</dbReference>
<evidence type="ECO:0000256" key="5">
    <source>
        <dbReference type="ARBA" id="ARBA00022723"/>
    </source>
</evidence>
<dbReference type="InterPro" id="IPR006595">
    <property type="entry name" value="CTLH_C"/>
</dbReference>
<dbReference type="PROSITE" id="PS50896">
    <property type="entry name" value="LISH"/>
    <property type="match status" value="1"/>
</dbReference>
<accession>A0A1D1UY55</accession>
<dbReference type="GO" id="GO:0034657">
    <property type="term" value="C:GID complex"/>
    <property type="evidence" value="ECO:0007669"/>
    <property type="project" value="TreeGrafter"/>
</dbReference>
<dbReference type="EMBL" id="BDGG01000002">
    <property type="protein sequence ID" value="GAU92642.1"/>
    <property type="molecule type" value="Genomic_DNA"/>
</dbReference>
<name>A0A1D1UY55_RAMVA</name>
<evidence type="ECO:0000313" key="14">
    <source>
        <dbReference type="Proteomes" id="UP000186922"/>
    </source>
</evidence>
<keyword evidence="6 10" id="KW-0863">Zinc-finger</keyword>
<comment type="subcellular location">
    <subcellularLocation>
        <location evidence="2">Cytoplasm</location>
    </subcellularLocation>
    <subcellularLocation>
        <location evidence="1">Nucleus matrix</location>
    </subcellularLocation>
</comment>
<feature type="domain" description="CTLH" evidence="11">
    <location>
        <begin position="197"/>
        <end position="254"/>
    </location>
</feature>
<evidence type="ECO:0000256" key="10">
    <source>
        <dbReference type="PROSITE-ProRule" id="PRU01215"/>
    </source>
</evidence>
<dbReference type="GO" id="GO:0043249">
    <property type="term" value="P:erythrocyte maturation"/>
    <property type="evidence" value="ECO:0007669"/>
    <property type="project" value="UniProtKB-KW"/>
</dbReference>
<dbReference type="InterPro" id="IPR006594">
    <property type="entry name" value="LisH"/>
</dbReference>
<proteinExistence type="predicted"/>
<evidence type="ECO:0000256" key="1">
    <source>
        <dbReference type="ARBA" id="ARBA00004109"/>
    </source>
</evidence>